<comment type="caution">
    <text evidence="1">The sequence shown here is derived from an EMBL/GenBank/DDBJ whole genome shotgun (WGS) entry which is preliminary data.</text>
</comment>
<dbReference type="EMBL" id="PVWJ01000092">
    <property type="protein sequence ID" value="PSB01709.1"/>
    <property type="molecule type" value="Genomic_DNA"/>
</dbReference>
<evidence type="ECO:0000313" key="2">
    <source>
        <dbReference type="Proteomes" id="UP000238762"/>
    </source>
</evidence>
<dbReference type="Proteomes" id="UP000238762">
    <property type="component" value="Unassembled WGS sequence"/>
</dbReference>
<dbReference type="RefSeq" id="WP_106289824.1">
    <property type="nucleotide sequence ID" value="NZ_CAWNTC010000120.1"/>
</dbReference>
<gene>
    <name evidence="1" type="ORF">C7B64_16885</name>
</gene>
<accession>A0A2T1C0A8</accession>
<reference evidence="1 2" key="1">
    <citation type="submission" date="2018-02" db="EMBL/GenBank/DDBJ databases">
        <authorList>
            <person name="Cohen D.B."/>
            <person name="Kent A.D."/>
        </authorList>
    </citation>
    <scope>NUCLEOTIDE SEQUENCE [LARGE SCALE GENOMIC DNA]</scope>
    <source>
        <strain evidence="1 2">CCAP 1448/3</strain>
    </source>
</reference>
<name>A0A2T1C0A8_9CYAN</name>
<reference evidence="1 2" key="2">
    <citation type="submission" date="2018-03" db="EMBL/GenBank/DDBJ databases">
        <title>The ancient ancestry and fast evolution of plastids.</title>
        <authorList>
            <person name="Moore K.R."/>
            <person name="Magnabosco C."/>
            <person name="Momper L."/>
            <person name="Gold D.A."/>
            <person name="Bosak T."/>
            <person name="Fournier G.P."/>
        </authorList>
    </citation>
    <scope>NUCLEOTIDE SEQUENCE [LARGE SCALE GENOMIC DNA]</scope>
    <source>
        <strain evidence="1 2">CCAP 1448/3</strain>
    </source>
</reference>
<evidence type="ECO:0000313" key="1">
    <source>
        <dbReference type="EMBL" id="PSB01709.1"/>
    </source>
</evidence>
<protein>
    <submittedName>
        <fullName evidence="1">Uncharacterized protein</fullName>
    </submittedName>
</protein>
<proteinExistence type="predicted"/>
<dbReference type="AlphaFoldDB" id="A0A2T1C0A8"/>
<keyword evidence="2" id="KW-1185">Reference proteome</keyword>
<organism evidence="1 2">
    <name type="scientific">Merismopedia glauca CCAP 1448/3</name>
    <dbReference type="NCBI Taxonomy" id="1296344"/>
    <lineage>
        <taxon>Bacteria</taxon>
        <taxon>Bacillati</taxon>
        <taxon>Cyanobacteriota</taxon>
        <taxon>Cyanophyceae</taxon>
        <taxon>Synechococcales</taxon>
        <taxon>Merismopediaceae</taxon>
        <taxon>Merismopedia</taxon>
    </lineage>
</organism>
<sequence length="64" mass="7469">MEATNTNLNHNYKNLIGNSTEIFKWQLAQMFQAIAYTSLDQTYHCLCDRLDGEFWLGKSDHQSI</sequence>